<comment type="similarity">
    <text evidence="2 4">Belongs to the class-III pyridoxal-phosphate-dependent aminotransferase family.</text>
</comment>
<dbReference type="InterPro" id="IPR015421">
    <property type="entry name" value="PyrdxlP-dep_Trfase_major"/>
</dbReference>
<dbReference type="GO" id="GO:0042802">
    <property type="term" value="F:identical protein binding"/>
    <property type="evidence" value="ECO:0007669"/>
    <property type="project" value="TreeGrafter"/>
</dbReference>
<protein>
    <recommendedName>
        <fullName evidence="5">Ornithine aminotransferase</fullName>
        <ecNumber evidence="5">2.6.1.13</ecNumber>
    </recommendedName>
</protein>
<dbReference type="HOGENOM" id="CLU_016922_10_3_1"/>
<keyword evidence="5" id="KW-0808">Transferase</keyword>
<comment type="catalytic activity">
    <reaction evidence="5">
        <text>a 2-oxocarboxylate + L-ornithine = L-glutamate 5-semialdehyde + an L-alpha-amino acid</text>
        <dbReference type="Rhea" id="RHEA:13877"/>
        <dbReference type="ChEBI" id="CHEBI:35179"/>
        <dbReference type="ChEBI" id="CHEBI:46911"/>
        <dbReference type="ChEBI" id="CHEBI:58066"/>
        <dbReference type="ChEBI" id="CHEBI:59869"/>
        <dbReference type="EC" id="2.6.1.13"/>
    </reaction>
</comment>
<comment type="pathway">
    <text evidence="5">Amino-acid biosynthesis; L-proline biosynthesis; L-glutamate 5-semialdehyde from L-ornithine: step 1/1.</text>
</comment>
<evidence type="ECO:0000256" key="3">
    <source>
        <dbReference type="ARBA" id="ARBA00022898"/>
    </source>
</evidence>
<dbReference type="STRING" id="569365.A0A0D2CZZ5"/>
<evidence type="ECO:0000256" key="1">
    <source>
        <dbReference type="ARBA" id="ARBA00001933"/>
    </source>
</evidence>
<dbReference type="Pfam" id="PF00202">
    <property type="entry name" value="Aminotran_3"/>
    <property type="match status" value="1"/>
</dbReference>
<dbReference type="OrthoDB" id="425114at2759"/>
<evidence type="ECO:0000313" key="7">
    <source>
        <dbReference type="Proteomes" id="UP000054466"/>
    </source>
</evidence>
<dbReference type="GO" id="GO:0005737">
    <property type="term" value="C:cytoplasm"/>
    <property type="evidence" value="ECO:0007669"/>
    <property type="project" value="TreeGrafter"/>
</dbReference>
<dbReference type="PANTHER" id="PTHR11986:SF18">
    <property type="entry name" value="ORNITHINE AMINOTRANSFERASE, MITOCHONDRIAL"/>
    <property type="match status" value="1"/>
</dbReference>
<dbReference type="GO" id="GO:0004587">
    <property type="term" value="F:ornithine aminotransferase activity"/>
    <property type="evidence" value="ECO:0007669"/>
    <property type="project" value="UniProtKB-EC"/>
</dbReference>
<accession>A0A0D2CZZ5</accession>
<keyword evidence="7" id="KW-1185">Reference proteome</keyword>
<dbReference type="CDD" id="cd00610">
    <property type="entry name" value="OAT_like"/>
    <property type="match status" value="1"/>
</dbReference>
<evidence type="ECO:0000256" key="4">
    <source>
        <dbReference type="RuleBase" id="RU003560"/>
    </source>
</evidence>
<dbReference type="SUPFAM" id="SSF53383">
    <property type="entry name" value="PLP-dependent transferases"/>
    <property type="match status" value="1"/>
</dbReference>
<keyword evidence="5" id="KW-0032">Aminotransferase</keyword>
<dbReference type="Gene3D" id="3.40.640.10">
    <property type="entry name" value="Type I PLP-dependent aspartate aminotransferase-like (Major domain)"/>
    <property type="match status" value="1"/>
</dbReference>
<dbReference type="InterPro" id="IPR050103">
    <property type="entry name" value="Class-III_PLP-dep_AT"/>
</dbReference>
<dbReference type="UniPathway" id="UPA00098">
    <property type="reaction ID" value="UER00358"/>
</dbReference>
<evidence type="ECO:0000313" key="6">
    <source>
        <dbReference type="EMBL" id="KIW29119.1"/>
    </source>
</evidence>
<dbReference type="GO" id="GO:0010121">
    <property type="term" value="P:L-arginine catabolic process to proline via ornithine"/>
    <property type="evidence" value="ECO:0007669"/>
    <property type="project" value="TreeGrafter"/>
</dbReference>
<comment type="cofactor">
    <cofactor evidence="1 5">
        <name>pyridoxal 5'-phosphate</name>
        <dbReference type="ChEBI" id="CHEBI:597326"/>
    </cofactor>
</comment>
<dbReference type="AlphaFoldDB" id="A0A0D2CZZ5"/>
<dbReference type="RefSeq" id="XP_016249335.1">
    <property type="nucleotide sequence ID" value="XM_016391816.1"/>
</dbReference>
<name>A0A0D2CZZ5_9EURO</name>
<evidence type="ECO:0000256" key="5">
    <source>
        <dbReference type="RuleBase" id="RU365036"/>
    </source>
</evidence>
<dbReference type="VEuPathDB" id="FungiDB:PV07_04956"/>
<keyword evidence="3 4" id="KW-0663">Pyridoxal phosphate</keyword>
<reference evidence="6 7" key="1">
    <citation type="submission" date="2015-01" db="EMBL/GenBank/DDBJ databases">
        <title>The Genome Sequence of Cladophialophora immunda CBS83496.</title>
        <authorList>
            <consortium name="The Broad Institute Genomics Platform"/>
            <person name="Cuomo C."/>
            <person name="de Hoog S."/>
            <person name="Gorbushina A."/>
            <person name="Stielow B."/>
            <person name="Teixiera M."/>
            <person name="Abouelleil A."/>
            <person name="Chapman S.B."/>
            <person name="Priest M."/>
            <person name="Young S.K."/>
            <person name="Wortman J."/>
            <person name="Nusbaum C."/>
            <person name="Birren B."/>
        </authorList>
    </citation>
    <scope>NUCLEOTIDE SEQUENCE [LARGE SCALE GENOMIC DNA]</scope>
    <source>
        <strain evidence="6 7">CBS 83496</strain>
    </source>
</reference>
<dbReference type="EC" id="2.6.1.13" evidence="5"/>
<proteinExistence type="inferred from homology"/>
<sequence>MGEYKENRGIDELATSTEKQPLELSQQTLALLQQERQYVAGGFEPVPVFFSRAKGSKLWDVDGKEYIDFIAMFSAVNQGHGHPYIVEKVRDQMDQSVLINLAGHNAMYPPFAEMMCKRFGYDKILCATSGTEAADTACKIARKWGIQRKRIQPESCKILGVGSSYHGLGSGVWGLMDPSRKRTEYGLDSRLVLNFNPSTGAPLKYLDLEAMRLCLQEHHDTVAAVIMECLHGTARTPEEEFAYARGVYDLCRQYNVLFIADEVRQGAGKTGKFLSFYHMGEDMKPDIVTMGKSITGGFYPQSYVLGNAEVMSLVGTFEIGSTYGFTPLAIAATRAAIEVIDNENLMSRAVELGKKWTAIVEGWKHPKVDYLFSLGADSNLFLHDLSGLRVAALCMHKGLFLHPRPNGLRISFAMTMTDAELEKGAAILKEVLDQIDNFVDIPGEKFDCRGLSGLQG</sequence>
<dbReference type="InterPro" id="IPR015422">
    <property type="entry name" value="PyrdxlP-dep_Trfase_small"/>
</dbReference>
<organism evidence="6 7">
    <name type="scientific">Cladophialophora immunda</name>
    <dbReference type="NCBI Taxonomy" id="569365"/>
    <lineage>
        <taxon>Eukaryota</taxon>
        <taxon>Fungi</taxon>
        <taxon>Dikarya</taxon>
        <taxon>Ascomycota</taxon>
        <taxon>Pezizomycotina</taxon>
        <taxon>Eurotiomycetes</taxon>
        <taxon>Chaetothyriomycetidae</taxon>
        <taxon>Chaetothyriales</taxon>
        <taxon>Herpotrichiellaceae</taxon>
        <taxon>Cladophialophora</taxon>
    </lineage>
</organism>
<dbReference type="GeneID" id="27344150"/>
<gene>
    <name evidence="6" type="ORF">PV07_04956</name>
</gene>
<dbReference type="InterPro" id="IPR005814">
    <property type="entry name" value="Aminotrans_3"/>
</dbReference>
<dbReference type="EMBL" id="KN847042">
    <property type="protein sequence ID" value="KIW29119.1"/>
    <property type="molecule type" value="Genomic_DNA"/>
</dbReference>
<dbReference type="PANTHER" id="PTHR11986">
    <property type="entry name" value="AMINOTRANSFERASE CLASS III"/>
    <property type="match status" value="1"/>
</dbReference>
<dbReference type="Proteomes" id="UP000054466">
    <property type="component" value="Unassembled WGS sequence"/>
</dbReference>
<dbReference type="InterPro" id="IPR015424">
    <property type="entry name" value="PyrdxlP-dep_Trfase"/>
</dbReference>
<dbReference type="GO" id="GO:0030170">
    <property type="term" value="F:pyridoxal phosphate binding"/>
    <property type="evidence" value="ECO:0007669"/>
    <property type="project" value="InterPro"/>
</dbReference>
<dbReference type="GO" id="GO:0019544">
    <property type="term" value="P:L-arginine catabolic process to L-glutamate"/>
    <property type="evidence" value="ECO:0007669"/>
    <property type="project" value="TreeGrafter"/>
</dbReference>
<dbReference type="Gene3D" id="3.90.1150.10">
    <property type="entry name" value="Aspartate Aminotransferase, domain 1"/>
    <property type="match status" value="1"/>
</dbReference>
<dbReference type="GO" id="GO:0055129">
    <property type="term" value="P:L-proline biosynthetic process"/>
    <property type="evidence" value="ECO:0007669"/>
    <property type="project" value="UniProtKB-UniPathway"/>
</dbReference>
<evidence type="ECO:0000256" key="2">
    <source>
        <dbReference type="ARBA" id="ARBA00008954"/>
    </source>
</evidence>